<dbReference type="Pfam" id="PF00578">
    <property type="entry name" value="AhpC-TSA"/>
    <property type="match status" value="1"/>
</dbReference>
<feature type="domain" description="Alkyl hydroperoxide reductase subunit C/ Thiol specific antioxidant" evidence="1">
    <location>
        <begin position="258"/>
        <end position="325"/>
    </location>
</feature>
<dbReference type="InterPro" id="IPR000866">
    <property type="entry name" value="AhpC/TSA"/>
</dbReference>
<evidence type="ECO:0000313" key="5">
    <source>
        <dbReference type="Proteomes" id="UP000036847"/>
    </source>
</evidence>
<dbReference type="GeneID" id="99669525"/>
<dbReference type="Proteomes" id="UP001075704">
    <property type="component" value="Unassembled WGS sequence"/>
</dbReference>
<dbReference type="GO" id="GO:0016491">
    <property type="term" value="F:oxidoreductase activity"/>
    <property type="evidence" value="ECO:0007669"/>
    <property type="project" value="InterPro"/>
</dbReference>
<dbReference type="RefSeq" id="WP_032536902.1">
    <property type="nucleotide sequence ID" value="NZ_CABJEQ010000025.1"/>
</dbReference>
<reference evidence="2" key="1">
    <citation type="book" date="2014" name="THE 24TH EUROPEAN CONGRESS OF CLINICAL MICROBIOLOGY AND INFECTIOUS DISEASES" publisher="ECCMID 2014" city="Barcelona, Spain">
        <title>Identification of resistance genes in three multidrug-resistant Bacteroides fragilis isolates by whole genome sequencing.</title>
        <editorList>
            <person name="Unknown"/>
            <person name="A."/>
        </editorList>
        <authorList>
            <person name="Sydenham T.V."/>
            <person name="Hasman H."/>
            <person name="Wang M."/>
            <person name="Soki J."/>
            <person name="Nagy E."/>
            <person name="Justesen U.S."/>
        </authorList>
    </citation>
    <scope>NUCLEOTIDE SEQUENCE</scope>
    <source>
        <strain evidence="2">DCMOUH0018B</strain>
        <strain evidence="4">DCMSKEJBY0001B</strain>
    </source>
</reference>
<name>A0A081UF34_BACFG</name>
<evidence type="ECO:0000313" key="2">
    <source>
        <dbReference type="EMBL" id="KFX74773.1"/>
    </source>
</evidence>
<dbReference type="SUPFAM" id="SSF52833">
    <property type="entry name" value="Thioredoxin-like"/>
    <property type="match status" value="1"/>
</dbReference>
<dbReference type="InterPro" id="IPR036249">
    <property type="entry name" value="Thioredoxin-like_sf"/>
</dbReference>
<evidence type="ECO:0000313" key="3">
    <source>
        <dbReference type="EMBL" id="MCZ2656335.1"/>
    </source>
</evidence>
<dbReference type="EMBL" id="JMZZ02000108">
    <property type="protein sequence ID" value="KFX74773.1"/>
    <property type="molecule type" value="Genomic_DNA"/>
</dbReference>
<dbReference type="EMBL" id="JAPUAC010000020">
    <property type="protein sequence ID" value="MCZ2656335.1"/>
    <property type="molecule type" value="Genomic_DNA"/>
</dbReference>
<dbReference type="AlphaFoldDB" id="A0A081UF34"/>
<dbReference type="Gene3D" id="3.40.30.10">
    <property type="entry name" value="Glutaredoxin"/>
    <property type="match status" value="1"/>
</dbReference>
<reference evidence="4 5" key="3">
    <citation type="submission" date="2019-03" db="EMBL/GenBank/DDBJ databases">
        <title>Complete genome assembly of MDR B. fragilis.</title>
        <authorList>
            <person name="Sydenham T.V."/>
            <person name="Hasman H."/>
            <person name="Justesen U.S."/>
        </authorList>
    </citation>
    <scope>NUCLEOTIDE SEQUENCE [LARGE SCALE GENOMIC DNA]</scope>
    <source>
        <strain evidence="4 5">DCMSKEJBY0001B</strain>
    </source>
</reference>
<dbReference type="GO" id="GO:0016209">
    <property type="term" value="F:antioxidant activity"/>
    <property type="evidence" value="ECO:0007669"/>
    <property type="project" value="InterPro"/>
</dbReference>
<accession>A0A081UF34</accession>
<evidence type="ECO:0000313" key="4">
    <source>
        <dbReference type="EMBL" id="QCQ44039.1"/>
    </source>
</evidence>
<gene>
    <name evidence="4" type="ORF">EC80_003810</name>
    <name evidence="2" type="ORF">EE52_0211155</name>
    <name evidence="3" type="ORF">O1422_19505</name>
</gene>
<sequence length="411" mass="46810">MKQLIFSCILVLGFFFLPIFVSGTDAQESHQFSISGEIDGLMPNDTLSFRKTTLPYKGEEGEVAFNVIVSDPNKFFYSGEQPHTQYYSMIYKPVSGGYQASSRQALMIIVEEGDYHLKGETDFIYYSTISGGLYNDPSLKEIVHLEDSLEIIRAKYGKIIDEARKKGDMEKAKEYVDKFNRFRSNHQESYTLLRQKIKELIANNPSSTWVTVEYLQKVSYAAPEEMKSVLSNMNQEALNSYYGQIFRREVEAIERLAPGNEAPLFSVTTTDGKRITSDDARGKYLLLYHWGLCPGSISVDKRVTAFYEKYKDHLSVIGITDDMETICELNKNVGEDDEVLGMKLKPVLENMVAHPWPEVESKGDNHKIIEDFAFAGLPYFVFISPDGKIISRDFHKAFDKAQEVMKSEFGD</sequence>
<dbReference type="EMBL" id="CP036546">
    <property type="protein sequence ID" value="QCQ44039.1"/>
    <property type="molecule type" value="Genomic_DNA"/>
</dbReference>
<reference evidence="3" key="4">
    <citation type="submission" date="2022-12" db="EMBL/GenBank/DDBJ databases">
        <title>Development of a Multilocus Sequence Typing Scheme for Bacteroides fragilis Based on Whole Genome Sequencing Data and Clinical Application.</title>
        <authorList>
            <person name="Nielsen F.D."/>
            <person name="Justesen U.S."/>
        </authorList>
    </citation>
    <scope>NUCLEOTIDE SEQUENCE</scope>
    <source>
        <strain evidence="3">BF_BC_ODE_DK_2015_2</strain>
    </source>
</reference>
<dbReference type="Proteomes" id="UP000036847">
    <property type="component" value="Chromosome"/>
</dbReference>
<evidence type="ECO:0000259" key="1">
    <source>
        <dbReference type="Pfam" id="PF00578"/>
    </source>
</evidence>
<organism evidence="2">
    <name type="scientific">Bacteroides fragilis</name>
    <dbReference type="NCBI Taxonomy" id="817"/>
    <lineage>
        <taxon>Bacteria</taxon>
        <taxon>Pseudomonadati</taxon>
        <taxon>Bacteroidota</taxon>
        <taxon>Bacteroidia</taxon>
        <taxon>Bacteroidales</taxon>
        <taxon>Bacteroidaceae</taxon>
        <taxon>Bacteroides</taxon>
    </lineage>
</organism>
<reference evidence="2" key="2">
    <citation type="submission" date="2014-07" db="EMBL/GenBank/DDBJ databases">
        <title>Genetics and epidemiology of antimicrobial resistance in B. fragilis group.</title>
        <authorList>
            <person name="Sydenham T.V."/>
            <person name="Hasman H."/>
            <person name="Kemp M."/>
            <person name="Justesen U.S."/>
        </authorList>
    </citation>
    <scope>NUCLEOTIDE SEQUENCE [LARGE SCALE GENOMIC DNA]</scope>
    <source>
        <strain evidence="2">DCMOUH0018B</strain>
    </source>
</reference>
<dbReference type="PATRIC" id="fig|817.51.peg.3911"/>
<dbReference type="OrthoDB" id="1034479at2"/>
<protein>
    <submittedName>
        <fullName evidence="3">Redoxin domain-containing protein</fullName>
    </submittedName>
</protein>
<proteinExistence type="predicted"/>